<accession>A0A3N4W1U5</accession>
<name>A0A3N4W1U5_9GAMM</name>
<organism evidence="1 2">
    <name type="scientific">Vulcaniibacterium tengchongense</name>
    <dbReference type="NCBI Taxonomy" id="1273429"/>
    <lineage>
        <taxon>Bacteria</taxon>
        <taxon>Pseudomonadati</taxon>
        <taxon>Pseudomonadota</taxon>
        <taxon>Gammaproteobacteria</taxon>
        <taxon>Lysobacterales</taxon>
        <taxon>Lysobacteraceae</taxon>
        <taxon>Vulcaniibacterium</taxon>
    </lineage>
</organism>
<keyword evidence="2" id="KW-1185">Reference proteome</keyword>
<dbReference type="AlphaFoldDB" id="A0A3N4W1U5"/>
<evidence type="ECO:0000313" key="1">
    <source>
        <dbReference type="EMBL" id="RPE80030.1"/>
    </source>
</evidence>
<dbReference type="Proteomes" id="UP000269708">
    <property type="component" value="Unassembled WGS sequence"/>
</dbReference>
<reference evidence="1 2" key="1">
    <citation type="submission" date="2018-11" db="EMBL/GenBank/DDBJ databases">
        <title>Genomic Encyclopedia of Type Strains, Phase IV (KMG-IV): sequencing the most valuable type-strain genomes for metagenomic binning, comparative biology and taxonomic classification.</title>
        <authorList>
            <person name="Goeker M."/>
        </authorList>
    </citation>
    <scope>NUCLEOTIDE SEQUENCE [LARGE SCALE GENOMIC DNA]</scope>
    <source>
        <strain evidence="1 2">DSM 25623</strain>
    </source>
</reference>
<evidence type="ECO:0000313" key="2">
    <source>
        <dbReference type="Proteomes" id="UP000269708"/>
    </source>
</evidence>
<dbReference type="EMBL" id="RKQN01000002">
    <property type="protein sequence ID" value="RPE80030.1"/>
    <property type="molecule type" value="Genomic_DNA"/>
</dbReference>
<sequence>MVLGILVSPGDASRQFRVTVCRFCIDEELAKNDESLVLAIIGDYDPACGQACYFCETRA</sequence>
<proteinExistence type="predicted"/>
<comment type="caution">
    <text evidence="1">The sequence shown here is derived from an EMBL/GenBank/DDBJ whole genome shotgun (WGS) entry which is preliminary data.</text>
</comment>
<gene>
    <name evidence="1" type="ORF">EDC50_1861</name>
</gene>
<protein>
    <submittedName>
        <fullName evidence="1">Uncharacterized protein</fullName>
    </submittedName>
</protein>